<name>A0A0F9K3W8_9ZZZZ</name>
<reference evidence="1" key="1">
    <citation type="journal article" date="2015" name="Nature">
        <title>Complex archaea that bridge the gap between prokaryotes and eukaryotes.</title>
        <authorList>
            <person name="Spang A."/>
            <person name="Saw J.H."/>
            <person name="Jorgensen S.L."/>
            <person name="Zaremba-Niedzwiedzka K."/>
            <person name="Martijn J."/>
            <person name="Lind A.E."/>
            <person name="van Eijk R."/>
            <person name="Schleper C."/>
            <person name="Guy L."/>
            <person name="Ettema T.J."/>
        </authorList>
    </citation>
    <scope>NUCLEOTIDE SEQUENCE</scope>
</reference>
<dbReference type="EMBL" id="LAZR01016105">
    <property type="protein sequence ID" value="KKM05943.1"/>
    <property type="molecule type" value="Genomic_DNA"/>
</dbReference>
<dbReference type="PANTHER" id="PTHR42731:SF5">
    <property type="entry name" value="RADICAL SAM DOMAIN PROTEIN"/>
    <property type="match status" value="1"/>
</dbReference>
<feature type="non-terminal residue" evidence="1">
    <location>
        <position position="1"/>
    </location>
</feature>
<evidence type="ECO:0000313" key="1">
    <source>
        <dbReference type="EMBL" id="KKM05943.1"/>
    </source>
</evidence>
<protein>
    <submittedName>
        <fullName evidence="1">Uncharacterized protein</fullName>
    </submittedName>
</protein>
<comment type="caution">
    <text evidence="1">The sequence shown here is derived from an EMBL/GenBank/DDBJ whole genome shotgun (WGS) entry which is preliminary data.</text>
</comment>
<dbReference type="PANTHER" id="PTHR42731">
    <property type="entry name" value="SLL1084 PROTEIN"/>
    <property type="match status" value="1"/>
</dbReference>
<gene>
    <name evidence="1" type="ORF">LCGC14_1749030</name>
</gene>
<proteinExistence type="predicted"/>
<accession>A0A0F9K3W8</accession>
<organism evidence="1">
    <name type="scientific">marine sediment metagenome</name>
    <dbReference type="NCBI Taxonomy" id="412755"/>
    <lineage>
        <taxon>unclassified sequences</taxon>
        <taxon>metagenomes</taxon>
        <taxon>ecological metagenomes</taxon>
    </lineage>
</organism>
<dbReference type="AlphaFoldDB" id="A0A0F9K3W8"/>
<sequence>REIRAGSSQGKIALTLSVFVPKPFTPFQWQPMLEKKELTARIKLVRDGLRGVYGVSVSAESPRLAHLQGFLAQGDRRLAPVLERMLNVKSWERAAREAGVVPSWYTLRDKREDEVLPWDFIDSGNARDELFKRGQKALALISG</sequence>